<dbReference type="OrthoDB" id="2706506at2"/>
<evidence type="ECO:0000313" key="2">
    <source>
        <dbReference type="Proteomes" id="UP000253090"/>
    </source>
</evidence>
<dbReference type="EMBL" id="QPJW01000013">
    <property type="protein sequence ID" value="RCX16145.1"/>
    <property type="molecule type" value="Genomic_DNA"/>
</dbReference>
<sequence length="123" mass="14041">MAIQKTPYYVSVSHRLIQEVPNDSTEFEVLLDDEDLALLQDKIAGLSKEDEYTFKRAPVPYKSTDHDEATEHFNRQLTELYVLLYRTGSERTRRSIIEMGVLSSLSNTDYNHPGYGGGTPLNK</sequence>
<name>A0A369B4B9_9BACL</name>
<dbReference type="RefSeq" id="WP_114498466.1">
    <property type="nucleotide sequence ID" value="NZ_QPJW01000013.1"/>
</dbReference>
<evidence type="ECO:0000313" key="1">
    <source>
        <dbReference type="EMBL" id="RCX16145.1"/>
    </source>
</evidence>
<dbReference type="AlphaFoldDB" id="A0A369B4B9"/>
<comment type="caution">
    <text evidence="1">The sequence shown here is derived from an EMBL/GenBank/DDBJ whole genome shotgun (WGS) entry which is preliminary data.</text>
</comment>
<reference evidence="1 2" key="1">
    <citation type="submission" date="2018-07" db="EMBL/GenBank/DDBJ databases">
        <title>Genomic Encyclopedia of Type Strains, Phase III (KMG-III): the genomes of soil and plant-associated and newly described type strains.</title>
        <authorList>
            <person name="Whitman W."/>
        </authorList>
    </citation>
    <scope>NUCLEOTIDE SEQUENCE [LARGE SCALE GENOMIC DNA]</scope>
    <source>
        <strain evidence="1 2">CECT 8333</strain>
    </source>
</reference>
<protein>
    <submittedName>
        <fullName evidence="1">Uncharacterized protein</fullName>
    </submittedName>
</protein>
<accession>A0A369B4B9</accession>
<organism evidence="1 2">
    <name type="scientific">Fontibacillus phaseoli</name>
    <dbReference type="NCBI Taxonomy" id="1416533"/>
    <lineage>
        <taxon>Bacteria</taxon>
        <taxon>Bacillati</taxon>
        <taxon>Bacillota</taxon>
        <taxon>Bacilli</taxon>
        <taxon>Bacillales</taxon>
        <taxon>Paenibacillaceae</taxon>
        <taxon>Fontibacillus</taxon>
    </lineage>
</organism>
<gene>
    <name evidence="1" type="ORF">DFP94_1131</name>
</gene>
<dbReference type="Proteomes" id="UP000253090">
    <property type="component" value="Unassembled WGS sequence"/>
</dbReference>
<keyword evidence="2" id="KW-1185">Reference proteome</keyword>
<proteinExistence type="predicted"/>